<feature type="region of interest" description="Disordered" evidence="1">
    <location>
        <begin position="45"/>
        <end position="104"/>
    </location>
</feature>
<evidence type="ECO:0000256" key="1">
    <source>
        <dbReference type="SAM" id="MobiDB-lite"/>
    </source>
</evidence>
<dbReference type="Proteomes" id="UP000078542">
    <property type="component" value="Unassembled WGS sequence"/>
</dbReference>
<reference evidence="2 3" key="1">
    <citation type="submission" date="2016-03" db="EMBL/GenBank/DDBJ databases">
        <title>Cyphomyrmex costatus WGS genome.</title>
        <authorList>
            <person name="Nygaard S."/>
            <person name="Hu H."/>
            <person name="Boomsma J."/>
            <person name="Zhang G."/>
        </authorList>
    </citation>
    <scope>NUCLEOTIDE SEQUENCE [LARGE SCALE GENOMIC DNA]</scope>
    <source>
        <strain evidence="2">MS0001</strain>
        <tissue evidence="2">Whole body</tissue>
    </source>
</reference>
<gene>
    <name evidence="2" type="ORF">ALC62_13831</name>
</gene>
<feature type="region of interest" description="Disordered" evidence="1">
    <location>
        <begin position="146"/>
        <end position="167"/>
    </location>
</feature>
<evidence type="ECO:0000313" key="3">
    <source>
        <dbReference type="Proteomes" id="UP000078542"/>
    </source>
</evidence>
<name>A0A195C5F4_9HYME</name>
<feature type="compositionally biased region" description="Basic and acidic residues" evidence="1">
    <location>
        <begin position="45"/>
        <end position="62"/>
    </location>
</feature>
<dbReference type="EMBL" id="KQ978292">
    <property type="protein sequence ID" value="KYM95403.1"/>
    <property type="molecule type" value="Genomic_DNA"/>
</dbReference>
<organism evidence="2 3">
    <name type="scientific">Cyphomyrmex costatus</name>
    <dbReference type="NCBI Taxonomy" id="456900"/>
    <lineage>
        <taxon>Eukaryota</taxon>
        <taxon>Metazoa</taxon>
        <taxon>Ecdysozoa</taxon>
        <taxon>Arthropoda</taxon>
        <taxon>Hexapoda</taxon>
        <taxon>Insecta</taxon>
        <taxon>Pterygota</taxon>
        <taxon>Neoptera</taxon>
        <taxon>Endopterygota</taxon>
        <taxon>Hymenoptera</taxon>
        <taxon>Apocrita</taxon>
        <taxon>Aculeata</taxon>
        <taxon>Formicoidea</taxon>
        <taxon>Formicidae</taxon>
        <taxon>Myrmicinae</taxon>
        <taxon>Cyphomyrmex</taxon>
    </lineage>
</organism>
<dbReference type="AlphaFoldDB" id="A0A195C5F4"/>
<evidence type="ECO:0000313" key="2">
    <source>
        <dbReference type="EMBL" id="KYM95403.1"/>
    </source>
</evidence>
<feature type="compositionally biased region" description="Basic and acidic residues" evidence="1">
    <location>
        <begin position="81"/>
        <end position="90"/>
    </location>
</feature>
<proteinExistence type="predicted"/>
<sequence>MVSRPYQKIESRGWRGSYDLINNRDSAPLDLRASRLADDLTLREEREKKSTAGKVHEVDVKRGKSGGLNQSYSRLGSFPKQDGRKTRDLSPQKGRVGQRKKEPRQYITPSAVRRGRPAKIAITPAESNEIKLHYLACHGAINHTPFSRPSLRRAPSTPVPRRRSPVGPNSALSYTSFDCRITIAFFSEIPPGFSATIIPGYGTDILDVCPILFHLLSKNGARKHHEECDDGMRSTAYRYSGSSGGLRTRFSWDAVEVSTELWSSRQRRRQKVDERVRVAEECFLTGWRRAEEAERRMEIEPHAETRESQFDVNRSIIIRINRLPAVRRRLSKACRIQFTICIVVFYSPSSRRLQLLQRAASIYGHLPSTRSCDYHVLLTTKLKSSKGGVEIDIHI</sequence>
<keyword evidence="3" id="KW-1185">Reference proteome</keyword>
<protein>
    <submittedName>
        <fullName evidence="2">Uncharacterized protein</fullName>
    </submittedName>
</protein>
<accession>A0A195C5F4</accession>